<dbReference type="Gene3D" id="3.40.720.10">
    <property type="entry name" value="Alkaline Phosphatase, subunit A"/>
    <property type="match status" value="1"/>
</dbReference>
<name>A0A382JBZ1_9ZZZZ</name>
<dbReference type="PANTHER" id="PTHR42693">
    <property type="entry name" value="ARYLSULFATASE FAMILY MEMBER"/>
    <property type="match status" value="1"/>
</dbReference>
<reference evidence="3" key="1">
    <citation type="submission" date="2018-05" db="EMBL/GenBank/DDBJ databases">
        <authorList>
            <person name="Lanie J.A."/>
            <person name="Ng W.-L."/>
            <person name="Kazmierczak K.M."/>
            <person name="Andrzejewski T.M."/>
            <person name="Davidsen T.M."/>
            <person name="Wayne K.J."/>
            <person name="Tettelin H."/>
            <person name="Glass J.I."/>
            <person name="Rusch D."/>
            <person name="Podicherti R."/>
            <person name="Tsui H.-C.T."/>
            <person name="Winkler M.E."/>
        </authorList>
    </citation>
    <scope>NUCLEOTIDE SEQUENCE</scope>
</reference>
<dbReference type="InterPro" id="IPR000917">
    <property type="entry name" value="Sulfatase_N"/>
</dbReference>
<dbReference type="PANTHER" id="PTHR42693:SF33">
    <property type="entry name" value="ARYLSULFATASE"/>
    <property type="match status" value="1"/>
</dbReference>
<feature type="domain" description="Sulfatase N-terminal" evidence="2">
    <location>
        <begin position="3"/>
        <end position="211"/>
    </location>
</feature>
<dbReference type="EMBL" id="UINC01072852">
    <property type="protein sequence ID" value="SVC08787.1"/>
    <property type="molecule type" value="Genomic_DNA"/>
</dbReference>
<gene>
    <name evidence="3" type="ORF">METZ01_LOCUS261641</name>
</gene>
<dbReference type="AlphaFoldDB" id="A0A382JBZ1"/>
<protein>
    <recommendedName>
        <fullName evidence="2">Sulfatase N-terminal domain-containing protein</fullName>
    </recommendedName>
</protein>
<evidence type="ECO:0000313" key="3">
    <source>
        <dbReference type="EMBL" id="SVC08787.1"/>
    </source>
</evidence>
<sequence>MKPNIVLLIIDSFRADKFFDDKSTIKKPNIDHLIQNGTYFSQAISSADATILSWSGLYTGKHPFKTGIRSSRFNRLDKSILTIFDHLKKLDYSFYSFIPTFSETIGLFPNFENNNHLYDFTERLDSGLGKKILSLFSSLSINQPWFLNIHLMDLHFPLVVPSSFNNETFGFSKYEQIISSVDQWLGEFIKKIDFENTILIITADHGTYIKKIKKDSEIIDFEDNGEKEVLKKKFTKNTPKILKPLKNKIFFSMEIKKKLSKLQNIS</sequence>
<dbReference type="InterPro" id="IPR017850">
    <property type="entry name" value="Alkaline_phosphatase_core_sf"/>
</dbReference>
<feature type="non-terminal residue" evidence="3">
    <location>
        <position position="266"/>
    </location>
</feature>
<organism evidence="3">
    <name type="scientific">marine metagenome</name>
    <dbReference type="NCBI Taxonomy" id="408172"/>
    <lineage>
        <taxon>unclassified sequences</taxon>
        <taxon>metagenomes</taxon>
        <taxon>ecological metagenomes</taxon>
    </lineage>
</organism>
<accession>A0A382JBZ1</accession>
<proteinExistence type="inferred from homology"/>
<dbReference type="GO" id="GO:0004065">
    <property type="term" value="F:arylsulfatase activity"/>
    <property type="evidence" value="ECO:0007669"/>
    <property type="project" value="TreeGrafter"/>
</dbReference>
<dbReference type="InterPro" id="IPR050738">
    <property type="entry name" value="Sulfatase"/>
</dbReference>
<evidence type="ECO:0000259" key="2">
    <source>
        <dbReference type="Pfam" id="PF00884"/>
    </source>
</evidence>
<dbReference type="Pfam" id="PF00884">
    <property type="entry name" value="Sulfatase"/>
    <property type="match status" value="1"/>
</dbReference>
<evidence type="ECO:0000256" key="1">
    <source>
        <dbReference type="ARBA" id="ARBA00008779"/>
    </source>
</evidence>
<dbReference type="SUPFAM" id="SSF53649">
    <property type="entry name" value="Alkaline phosphatase-like"/>
    <property type="match status" value="1"/>
</dbReference>
<comment type="similarity">
    <text evidence="1">Belongs to the sulfatase family.</text>
</comment>